<dbReference type="SMR" id="A0A6M3WRT3"/>
<reference evidence="8" key="1">
    <citation type="journal article" date="2020" name="Dev. Comp. Immunol.">
        <title>Identification and functional study of an LRR domain containing membrane protein in Litopenaeus vannamei.</title>
        <authorList>
            <person name="Zhang H."/>
            <person name="Li S."/>
            <person name="Wang F."/>
            <person name="Xiang J."/>
            <person name="Li F."/>
        </authorList>
    </citation>
    <scope>NUCLEOTIDE SEQUENCE</scope>
    <source>
        <tissue evidence="8">Lymphoid</tissue>
    </source>
</reference>
<keyword evidence="6" id="KW-0812">Transmembrane</keyword>
<sequence precursor="true">MVPGEVTIGGYEARCLNHLRGRTMNQRPPRENRNAHRKNHQEEEEEECPRVSLPSCPAADDAGEDARRPLPALLVPSLWLYVLVLLAALAMPCRALCPNNCTCDDKALAVRCEASNIDVLPFTFNPALQQLSMYGTEIHTLDTHSLLWYPDLLHVNLSKNMIMQVKPKTFEMQVHLEELHLAQNNISELEADMFIGLSKLIVLSLRGNSIESLDGGVFIQLKQLKDLDLSENRIERLDNQALAGLSNLRVLHLRDNRLTEIPAQNLALVPDLAELSLGGNEFTEIKDTDFEAMRTLKDLDLSGTELNEGLSRNSLQGLSLLSKLNLEDCRLTHVPTEALSHLSKLEELHIGRNLFTTLPPDAFKENRRLHSLFVSGCLHLLHVEKDVLGHNMNIREVVITQNPSLTYIAQDAFRFLPELSVLDLHGNNLQQISEQAASWKDIAHWSLDGNPIKCNCSAAWLRQLTKAPNSSESVKCASPPHLAGKSLHSVELSDLACGMDPATQGLVIGMVVFVIVVVVAAVVVVILYRHHGSCVHRLLKGHRLRGRGGGFDHCSHDNFQGYIMTPHKPVPVTEL</sequence>
<dbReference type="AlphaFoldDB" id="A0A6M3WRT3"/>
<dbReference type="InterPro" id="IPR032675">
    <property type="entry name" value="LRR_dom_sf"/>
</dbReference>
<dbReference type="Pfam" id="PF13855">
    <property type="entry name" value="LRR_8"/>
    <property type="match status" value="3"/>
</dbReference>
<protein>
    <submittedName>
        <fullName evidence="8">LRR domain containing membrane</fullName>
    </submittedName>
</protein>
<keyword evidence="3" id="KW-0677">Repeat</keyword>
<dbReference type="InterPro" id="IPR003591">
    <property type="entry name" value="Leu-rich_rpt_typical-subtyp"/>
</dbReference>
<dbReference type="SMART" id="SM00365">
    <property type="entry name" value="LRR_SD22"/>
    <property type="match status" value="5"/>
</dbReference>
<dbReference type="KEGG" id="pvm:113823244"/>
<dbReference type="OrthoDB" id="1055097at2759"/>
<dbReference type="GeneID" id="113823244"/>
<dbReference type="SMART" id="SM00369">
    <property type="entry name" value="LRR_TYP"/>
    <property type="match status" value="9"/>
</dbReference>
<dbReference type="PROSITE" id="PS51450">
    <property type="entry name" value="LRR"/>
    <property type="match status" value="3"/>
</dbReference>
<organism evidence="8">
    <name type="scientific">Penaeus vannamei</name>
    <name type="common">Whiteleg shrimp</name>
    <name type="synonym">Litopenaeus vannamei</name>
    <dbReference type="NCBI Taxonomy" id="6689"/>
    <lineage>
        <taxon>Eukaryota</taxon>
        <taxon>Metazoa</taxon>
        <taxon>Ecdysozoa</taxon>
        <taxon>Arthropoda</taxon>
        <taxon>Crustacea</taxon>
        <taxon>Multicrustacea</taxon>
        <taxon>Malacostraca</taxon>
        <taxon>Eumalacostraca</taxon>
        <taxon>Eucarida</taxon>
        <taxon>Decapoda</taxon>
        <taxon>Dendrobranchiata</taxon>
        <taxon>Penaeoidea</taxon>
        <taxon>Penaeidae</taxon>
        <taxon>Penaeus</taxon>
    </lineage>
</organism>
<dbReference type="InterPro" id="IPR000483">
    <property type="entry name" value="Cys-rich_flank_reg_C"/>
</dbReference>
<keyword evidence="6" id="KW-1133">Transmembrane helix</keyword>
<dbReference type="Pfam" id="PF01463">
    <property type="entry name" value="LRRCT"/>
    <property type="match status" value="1"/>
</dbReference>
<dbReference type="PANTHER" id="PTHR24373:SF275">
    <property type="entry name" value="TIR DOMAIN-CONTAINING PROTEIN"/>
    <property type="match status" value="1"/>
</dbReference>
<dbReference type="FunFam" id="3.80.10.10:FF:000770">
    <property type="entry name" value="Uncharacterized protein"/>
    <property type="match status" value="1"/>
</dbReference>
<name>A0A6M3WRT3_PENVA</name>
<dbReference type="Gene3D" id="3.80.10.10">
    <property type="entry name" value="Ribonuclease Inhibitor"/>
    <property type="match status" value="2"/>
</dbReference>
<evidence type="ECO:0000256" key="5">
    <source>
        <dbReference type="SAM" id="MobiDB-lite"/>
    </source>
</evidence>
<feature type="domain" description="LRRCT" evidence="7">
    <location>
        <begin position="450"/>
        <end position="498"/>
    </location>
</feature>
<accession>A0A6M3WRT3</accession>
<dbReference type="SMART" id="SM00082">
    <property type="entry name" value="LRRCT"/>
    <property type="match status" value="1"/>
</dbReference>
<dbReference type="SUPFAM" id="SSF52058">
    <property type="entry name" value="L domain-like"/>
    <property type="match status" value="1"/>
</dbReference>
<keyword evidence="6" id="KW-0472">Membrane</keyword>
<keyword evidence="4" id="KW-0325">Glycoprotein</keyword>
<evidence type="ECO:0000256" key="6">
    <source>
        <dbReference type="SAM" id="Phobius"/>
    </source>
</evidence>
<evidence type="ECO:0000256" key="2">
    <source>
        <dbReference type="ARBA" id="ARBA00022729"/>
    </source>
</evidence>
<dbReference type="Pfam" id="PF00560">
    <property type="entry name" value="LRR_1"/>
    <property type="match status" value="1"/>
</dbReference>
<feature type="region of interest" description="Disordered" evidence="5">
    <location>
        <begin position="22"/>
        <end position="54"/>
    </location>
</feature>
<evidence type="ECO:0000256" key="3">
    <source>
        <dbReference type="ARBA" id="ARBA00022737"/>
    </source>
</evidence>
<dbReference type="PANTHER" id="PTHR24373">
    <property type="entry name" value="SLIT RELATED LEUCINE-RICH REPEAT NEURONAL PROTEIN"/>
    <property type="match status" value="1"/>
</dbReference>
<dbReference type="RefSeq" id="XP_069998928.1">
    <property type="nucleotide sequence ID" value="XM_070142827.1"/>
</dbReference>
<feature type="transmembrane region" description="Helical" evidence="6">
    <location>
        <begin position="506"/>
        <end position="528"/>
    </location>
</feature>
<keyword evidence="1" id="KW-0433">Leucine-rich repeat</keyword>
<evidence type="ECO:0000259" key="7">
    <source>
        <dbReference type="SMART" id="SM00082"/>
    </source>
</evidence>
<dbReference type="InterPro" id="IPR001611">
    <property type="entry name" value="Leu-rich_rpt"/>
</dbReference>
<evidence type="ECO:0000313" key="8">
    <source>
        <dbReference type="EMBL" id="QJG66092.1"/>
    </source>
</evidence>
<evidence type="ECO:0000256" key="4">
    <source>
        <dbReference type="ARBA" id="ARBA00023180"/>
    </source>
</evidence>
<dbReference type="EMBL" id="MT180094">
    <property type="protein sequence ID" value="QJG66092.1"/>
    <property type="molecule type" value="mRNA"/>
</dbReference>
<dbReference type="InterPro" id="IPR050328">
    <property type="entry name" value="Dev_Immune_Receptor"/>
</dbReference>
<keyword evidence="2" id="KW-0732">Signal</keyword>
<proteinExistence type="evidence at transcript level"/>
<evidence type="ECO:0000256" key="1">
    <source>
        <dbReference type="ARBA" id="ARBA00022614"/>
    </source>
</evidence>